<dbReference type="Proteomes" id="UP000054988">
    <property type="component" value="Unassembled WGS sequence"/>
</dbReference>
<evidence type="ECO:0000313" key="2">
    <source>
        <dbReference type="Proteomes" id="UP000054988"/>
    </source>
</evidence>
<evidence type="ECO:0000313" key="1">
    <source>
        <dbReference type="EMBL" id="KTB47411.1"/>
    </source>
</evidence>
<gene>
    <name evidence="1" type="ORF">WG66_10</name>
</gene>
<comment type="caution">
    <text evidence="1">The sequence shown here is derived from an EMBL/GenBank/DDBJ whole genome shotgun (WGS) entry which is preliminary data.</text>
</comment>
<protein>
    <submittedName>
        <fullName evidence="1">Uncharacterized protein</fullName>
    </submittedName>
</protein>
<reference evidence="1 2" key="1">
    <citation type="submission" date="2015-12" db="EMBL/GenBank/DDBJ databases">
        <title>Draft genome sequence of Moniliophthora roreri, the causal agent of frosty pod rot of cacao.</title>
        <authorList>
            <person name="Aime M.C."/>
            <person name="Diaz-Valderrama J.R."/>
            <person name="Kijpornyongpan T."/>
            <person name="Phillips-Mora W."/>
        </authorList>
    </citation>
    <scope>NUCLEOTIDE SEQUENCE [LARGE SCALE GENOMIC DNA]</scope>
    <source>
        <strain evidence="1 2">MCA 2952</strain>
    </source>
</reference>
<name>A0A0W0GFQ8_MONRR</name>
<proteinExistence type="predicted"/>
<organism evidence="1 2">
    <name type="scientific">Moniliophthora roreri</name>
    <name type="common">Frosty pod rot fungus</name>
    <name type="synonym">Monilia roreri</name>
    <dbReference type="NCBI Taxonomy" id="221103"/>
    <lineage>
        <taxon>Eukaryota</taxon>
        <taxon>Fungi</taxon>
        <taxon>Dikarya</taxon>
        <taxon>Basidiomycota</taxon>
        <taxon>Agaricomycotina</taxon>
        <taxon>Agaricomycetes</taxon>
        <taxon>Agaricomycetidae</taxon>
        <taxon>Agaricales</taxon>
        <taxon>Marasmiineae</taxon>
        <taxon>Marasmiaceae</taxon>
        <taxon>Moniliophthora</taxon>
    </lineage>
</organism>
<accession>A0A0W0GFQ8</accession>
<dbReference type="EMBL" id="LATX01000012">
    <property type="protein sequence ID" value="KTB47411.1"/>
    <property type="molecule type" value="Genomic_DNA"/>
</dbReference>
<dbReference type="AlphaFoldDB" id="A0A0W0GFQ8"/>
<sequence>MTLIHQLSTPNLELKITDQTDNLVFLGQPSLASLSILQHFDTLSYSNIDIELLAAVVRGFWDTWAEP</sequence>